<sequence>MKIAFEVDKKEAHLLLRGLKRLMGQTQNPKTLNALQKIIREIDKDVRVEEIVFRNLEYKSRDFRNTNVPFLRTSDLREGLRMGAPFVEATNGLRLLSQHILKNLVLKTKPGKQVPRISLTPIKKCKTVKNVVDVIVKYYEKV</sequence>
<protein>
    <submittedName>
        <fullName evidence="1">Uncharacterized protein</fullName>
    </submittedName>
</protein>
<accession>A0A238W2R7</accession>
<evidence type="ECO:0000313" key="2">
    <source>
        <dbReference type="Proteomes" id="UP000198379"/>
    </source>
</evidence>
<proteinExistence type="predicted"/>
<dbReference type="RefSeq" id="WP_089369968.1">
    <property type="nucleotide sequence ID" value="NZ_BMEP01000002.1"/>
</dbReference>
<dbReference type="EMBL" id="FZNY01000001">
    <property type="protein sequence ID" value="SNR40895.1"/>
    <property type="molecule type" value="Genomic_DNA"/>
</dbReference>
<organism evidence="1 2">
    <name type="scientific">Dokdonia pacifica</name>
    <dbReference type="NCBI Taxonomy" id="1627892"/>
    <lineage>
        <taxon>Bacteria</taxon>
        <taxon>Pseudomonadati</taxon>
        <taxon>Bacteroidota</taxon>
        <taxon>Flavobacteriia</taxon>
        <taxon>Flavobacteriales</taxon>
        <taxon>Flavobacteriaceae</taxon>
        <taxon>Dokdonia</taxon>
    </lineage>
</organism>
<name>A0A238W2R7_9FLAO</name>
<keyword evidence="2" id="KW-1185">Reference proteome</keyword>
<gene>
    <name evidence="1" type="ORF">SAMN06265376_101641</name>
</gene>
<evidence type="ECO:0000313" key="1">
    <source>
        <dbReference type="EMBL" id="SNR40895.1"/>
    </source>
</evidence>
<dbReference type="OrthoDB" id="1440683at2"/>
<dbReference type="Proteomes" id="UP000198379">
    <property type="component" value="Unassembled WGS sequence"/>
</dbReference>
<reference evidence="1 2" key="1">
    <citation type="submission" date="2017-06" db="EMBL/GenBank/DDBJ databases">
        <authorList>
            <person name="Kim H.J."/>
            <person name="Triplett B.A."/>
        </authorList>
    </citation>
    <scope>NUCLEOTIDE SEQUENCE [LARGE SCALE GENOMIC DNA]</scope>
    <source>
        <strain evidence="1 2">DSM 25597</strain>
    </source>
</reference>
<dbReference type="AlphaFoldDB" id="A0A238W2R7"/>